<protein>
    <submittedName>
        <fullName evidence="1">Uncharacterized protein</fullName>
    </submittedName>
</protein>
<name>A0A0L8HCK2_OCTBM</name>
<dbReference type="EMBL" id="KQ418549">
    <property type="protein sequence ID" value="KOF86912.1"/>
    <property type="molecule type" value="Genomic_DNA"/>
</dbReference>
<sequence>MLNLLISHFNFDIAPQLFILLCIFFLHCTNVAGNFTRCCSSTYPPIQIAVFFLFIIQSHKLTCIHRNTNVCLYDCVVLYKFYYALK</sequence>
<gene>
    <name evidence="1" type="ORF">OCBIM_22017817mg</name>
</gene>
<accession>A0A0L8HCK2</accession>
<evidence type="ECO:0000313" key="1">
    <source>
        <dbReference type="EMBL" id="KOF86912.1"/>
    </source>
</evidence>
<organism evidence="1">
    <name type="scientific">Octopus bimaculoides</name>
    <name type="common">California two-spotted octopus</name>
    <dbReference type="NCBI Taxonomy" id="37653"/>
    <lineage>
        <taxon>Eukaryota</taxon>
        <taxon>Metazoa</taxon>
        <taxon>Spiralia</taxon>
        <taxon>Lophotrochozoa</taxon>
        <taxon>Mollusca</taxon>
        <taxon>Cephalopoda</taxon>
        <taxon>Coleoidea</taxon>
        <taxon>Octopodiformes</taxon>
        <taxon>Octopoda</taxon>
        <taxon>Incirrata</taxon>
        <taxon>Octopodidae</taxon>
        <taxon>Octopus</taxon>
    </lineage>
</organism>
<proteinExistence type="predicted"/>
<dbReference type="AlphaFoldDB" id="A0A0L8HCK2"/>
<reference evidence="1" key="1">
    <citation type="submission" date="2015-07" db="EMBL/GenBank/DDBJ databases">
        <title>MeaNS - Measles Nucleotide Surveillance Program.</title>
        <authorList>
            <person name="Tran T."/>
            <person name="Druce J."/>
        </authorList>
    </citation>
    <scope>NUCLEOTIDE SEQUENCE</scope>
    <source>
        <strain evidence="1">UCB-OBI-ISO-001</strain>
        <tissue evidence="1">Gonad</tissue>
    </source>
</reference>